<dbReference type="SUPFAM" id="SSF160246">
    <property type="entry name" value="EspE N-terminal domain-like"/>
    <property type="match status" value="1"/>
</dbReference>
<dbReference type="Gene3D" id="3.30.300.160">
    <property type="entry name" value="Type II secretion system, protein E, N-terminal domain"/>
    <property type="match status" value="1"/>
</dbReference>
<dbReference type="GO" id="GO:0005524">
    <property type="term" value="F:ATP binding"/>
    <property type="evidence" value="ECO:0007669"/>
    <property type="project" value="UniProtKB-KW"/>
</dbReference>
<gene>
    <name evidence="4" type="ORF">MNBD_PLANCTO03-1042</name>
</gene>
<dbReference type="Pfam" id="PF00437">
    <property type="entry name" value="T2SSE"/>
    <property type="match status" value="1"/>
</dbReference>
<dbReference type="FunFam" id="3.30.450.90:FF:000001">
    <property type="entry name" value="Type II secretion system ATPase GspE"/>
    <property type="match status" value="1"/>
</dbReference>
<dbReference type="Gene3D" id="3.30.450.90">
    <property type="match status" value="1"/>
</dbReference>
<dbReference type="CDD" id="cd01129">
    <property type="entry name" value="PulE-GspE-like"/>
    <property type="match status" value="1"/>
</dbReference>
<dbReference type="PANTHER" id="PTHR30258">
    <property type="entry name" value="TYPE II SECRETION SYSTEM PROTEIN GSPE-RELATED"/>
    <property type="match status" value="1"/>
</dbReference>
<evidence type="ECO:0000256" key="2">
    <source>
        <dbReference type="ARBA" id="ARBA00022840"/>
    </source>
</evidence>
<feature type="domain" description="Bacterial type II secretion system protein E" evidence="3">
    <location>
        <begin position="392"/>
        <end position="406"/>
    </location>
</feature>
<dbReference type="GO" id="GO:0016887">
    <property type="term" value="F:ATP hydrolysis activity"/>
    <property type="evidence" value="ECO:0007669"/>
    <property type="project" value="TreeGrafter"/>
</dbReference>
<evidence type="ECO:0000313" key="4">
    <source>
        <dbReference type="EMBL" id="VAX39552.1"/>
    </source>
</evidence>
<evidence type="ECO:0000256" key="1">
    <source>
        <dbReference type="ARBA" id="ARBA00022741"/>
    </source>
</evidence>
<dbReference type="AlphaFoldDB" id="A0A3B1DFH6"/>
<dbReference type="InterPro" id="IPR007831">
    <property type="entry name" value="T2SS_GspE_N"/>
</dbReference>
<dbReference type="FunFam" id="3.40.50.300:FF:000398">
    <property type="entry name" value="Type IV pilus assembly ATPase PilB"/>
    <property type="match status" value="1"/>
</dbReference>
<dbReference type="EMBL" id="UOGK01000260">
    <property type="protein sequence ID" value="VAX39552.1"/>
    <property type="molecule type" value="Genomic_DNA"/>
</dbReference>
<evidence type="ECO:0000259" key="3">
    <source>
        <dbReference type="PROSITE" id="PS00662"/>
    </source>
</evidence>
<organism evidence="4">
    <name type="scientific">hydrothermal vent metagenome</name>
    <dbReference type="NCBI Taxonomy" id="652676"/>
    <lineage>
        <taxon>unclassified sequences</taxon>
        <taxon>metagenomes</taxon>
        <taxon>ecological metagenomes</taxon>
    </lineage>
</organism>
<name>A0A3B1DFH6_9ZZZZ</name>
<keyword evidence="2" id="KW-0067">ATP-binding</keyword>
<keyword evidence="1" id="KW-0547">Nucleotide-binding</keyword>
<sequence>MAIEPAALKGRKLGRALTKMGKVTREQVHEALAIQKTRKVPIGQLLVELSYCTEQDVAEALAGQAGMAYIDLASLEIDEEALEAVAAETVQAYQIVPVEFKASGKKLKIAMKSPDNFRAVDDLRLLMGFNVEAVVADSEAIDAIIQKHFSKTESVSDVVSELASDSKFQSLAAGGASIDLDAVLEAAEDNQVIKLLNLVLLQAIRDRASDIHFEPFEHEFKMRYRIDGVLYEMVPPPQHLGPAITSRVKVMANLDIAERRLPQDGRIELQVGGNPVDLRIAVLPTMWGESVVMRVLDRSNVELELDRVGFREDELVRFRKLISKPNGIVIVTGPTGSGKTTTLYAALSELNQIGTKILTAEDPVEYDIDGLCQCQVNVEANTTFARLLRSFLRQDPDIILIGEIRDLETAQIAVQASLTGHLVLSTLHTNDAPSSIIRLADLGLEPFLLTATIEGIVAQRLVRLICSKCKEEYTPGEEELLELALTPEDVKGRQFYRGKGCDNCNKSSYKGRMALFEIMEMDDAARDLVMQEASTGVLREHARKTGMRTLRECGLMGIYEGQTTIDEVVRETIAED</sequence>
<dbReference type="GO" id="GO:0005886">
    <property type="term" value="C:plasma membrane"/>
    <property type="evidence" value="ECO:0007669"/>
    <property type="project" value="TreeGrafter"/>
</dbReference>
<dbReference type="Pfam" id="PF05157">
    <property type="entry name" value="MshEN"/>
    <property type="match status" value="1"/>
</dbReference>
<dbReference type="InterPro" id="IPR027417">
    <property type="entry name" value="P-loop_NTPase"/>
</dbReference>
<dbReference type="SUPFAM" id="SSF52540">
    <property type="entry name" value="P-loop containing nucleoside triphosphate hydrolases"/>
    <property type="match status" value="1"/>
</dbReference>
<dbReference type="Gene3D" id="3.40.50.300">
    <property type="entry name" value="P-loop containing nucleotide triphosphate hydrolases"/>
    <property type="match status" value="1"/>
</dbReference>
<proteinExistence type="predicted"/>
<dbReference type="InterPro" id="IPR001482">
    <property type="entry name" value="T2SS/T4SS_dom"/>
</dbReference>
<dbReference type="PROSITE" id="PS00662">
    <property type="entry name" value="T2SP_E"/>
    <property type="match status" value="1"/>
</dbReference>
<dbReference type="PANTHER" id="PTHR30258:SF1">
    <property type="entry name" value="PROTEIN TRANSPORT PROTEIN HOFB HOMOLOG"/>
    <property type="match status" value="1"/>
</dbReference>
<dbReference type="SMART" id="SM00382">
    <property type="entry name" value="AAA"/>
    <property type="match status" value="1"/>
</dbReference>
<protein>
    <submittedName>
        <fullName evidence="4">General secretion pathway protein E</fullName>
    </submittedName>
</protein>
<reference evidence="4" key="1">
    <citation type="submission" date="2018-06" db="EMBL/GenBank/DDBJ databases">
        <authorList>
            <person name="Zhirakovskaya E."/>
        </authorList>
    </citation>
    <scope>NUCLEOTIDE SEQUENCE</scope>
</reference>
<dbReference type="InterPro" id="IPR003593">
    <property type="entry name" value="AAA+_ATPase"/>
</dbReference>
<dbReference type="InterPro" id="IPR037257">
    <property type="entry name" value="T2SS_E_N_sf"/>
</dbReference>
<accession>A0A3B1DFH6</accession>